<dbReference type="SUPFAM" id="SSF81296">
    <property type="entry name" value="E set domains"/>
    <property type="match status" value="1"/>
</dbReference>
<protein>
    <recommendedName>
        <fullName evidence="1">IPT/TIG domain-containing protein</fullName>
    </recommendedName>
</protein>
<dbReference type="RefSeq" id="WP_076732446.1">
    <property type="nucleotide sequence ID" value="NZ_CP019352.1"/>
</dbReference>
<name>A0AAC9LK19_9FLAO</name>
<dbReference type="SUPFAM" id="SSF101898">
    <property type="entry name" value="NHL repeat"/>
    <property type="match status" value="1"/>
</dbReference>
<accession>A0AAC9LK19</accession>
<feature type="domain" description="IPT/TIG" evidence="1">
    <location>
        <begin position="40"/>
        <end position="114"/>
    </location>
</feature>
<dbReference type="AlphaFoldDB" id="A0AAC9LK19"/>
<dbReference type="EMBL" id="CP019352">
    <property type="protein sequence ID" value="APX99819.1"/>
    <property type="molecule type" value="Genomic_DNA"/>
</dbReference>
<dbReference type="Pfam" id="PF01833">
    <property type="entry name" value="TIG"/>
    <property type="match status" value="1"/>
</dbReference>
<gene>
    <name evidence="2" type="ORF">BWR22_05675</name>
</gene>
<dbReference type="Gene3D" id="2.60.40.10">
    <property type="entry name" value="Immunoglobulins"/>
    <property type="match status" value="1"/>
</dbReference>
<sequence>MKTLTLFKTFFFTILIISCTSDDSSTIVQEDTEQISQILINSYTPNQGFPNDVITINGENFNTLISNNTLLFNNVIANITSITTTQIKAEIPNEPAGNYNISLNVNDEIFTIGNFEILDNSKILVYSPLGQIHEVYTGSGECNLINTINYDFWSQGNLNVIDFSEDILYIADFSSSEFRILQYNLSTNTLETTSNTFSNIPELTSTNFPAITAINFNISDGLLYLLFAGDDQANESFPYYLYTFNPQTEEFLNANLSFNLDIIRSAYISNNTWYLSSNNSLIINIDLQSSTTSSQLINKPLHKTFKYNNLLYGIYKNPSQIEATLTSLETSSGNLTDISNNTLGFLNPSGSGFINTQNQFIDFTIVSNDNNGFTNNGIYKYNLQDNTLYKVYLENQDLGYGTKILKELN</sequence>
<dbReference type="InterPro" id="IPR013783">
    <property type="entry name" value="Ig-like_fold"/>
</dbReference>
<proteinExistence type="predicted"/>
<evidence type="ECO:0000313" key="3">
    <source>
        <dbReference type="Proteomes" id="UP000187506"/>
    </source>
</evidence>
<organism evidence="2 3">
    <name type="scientific">Lacinutrix venerupis</name>
    <dbReference type="NCBI Taxonomy" id="1486034"/>
    <lineage>
        <taxon>Bacteria</taxon>
        <taxon>Pseudomonadati</taxon>
        <taxon>Bacteroidota</taxon>
        <taxon>Flavobacteriia</taxon>
        <taxon>Flavobacteriales</taxon>
        <taxon>Flavobacteriaceae</taxon>
        <taxon>Lacinutrix</taxon>
    </lineage>
</organism>
<dbReference type="KEGG" id="lvn:BWR22_05675"/>
<dbReference type="InterPro" id="IPR014756">
    <property type="entry name" value="Ig_E-set"/>
</dbReference>
<dbReference type="PROSITE" id="PS51257">
    <property type="entry name" value="PROKAR_LIPOPROTEIN"/>
    <property type="match status" value="1"/>
</dbReference>
<evidence type="ECO:0000313" key="2">
    <source>
        <dbReference type="EMBL" id="APX99819.1"/>
    </source>
</evidence>
<dbReference type="InterPro" id="IPR002909">
    <property type="entry name" value="IPT_dom"/>
</dbReference>
<dbReference type="Proteomes" id="UP000187506">
    <property type="component" value="Chromosome"/>
</dbReference>
<evidence type="ECO:0000259" key="1">
    <source>
        <dbReference type="Pfam" id="PF01833"/>
    </source>
</evidence>
<reference evidence="2 3" key="1">
    <citation type="submission" date="2017-01" db="EMBL/GenBank/DDBJ databases">
        <title>Complete genome of Lacinutrix venerupis DOK2-8 isolated from seawater in Dokdo.</title>
        <authorList>
            <person name="Chi W.-J."/>
            <person name="Kim J.H."/>
        </authorList>
    </citation>
    <scope>NUCLEOTIDE SEQUENCE [LARGE SCALE GENOMIC DNA]</scope>
    <source>
        <strain evidence="2 3">DOK2-8</strain>
    </source>
</reference>
<keyword evidence="3" id="KW-1185">Reference proteome</keyword>